<evidence type="ECO:0000256" key="2">
    <source>
        <dbReference type="SAM" id="Phobius"/>
    </source>
</evidence>
<keyword evidence="5" id="KW-1185">Reference proteome</keyword>
<gene>
    <name evidence="4" type="ORF">GPECTOR_32g481</name>
</gene>
<dbReference type="InterPro" id="IPR050697">
    <property type="entry name" value="Adenylyl/Guanylyl_Cyclase_3/4"/>
</dbReference>
<dbReference type="InterPro" id="IPR029787">
    <property type="entry name" value="Nucleotide_cyclase"/>
</dbReference>
<feature type="domain" description="Guanylate cyclase" evidence="3">
    <location>
        <begin position="314"/>
        <end position="372"/>
    </location>
</feature>
<dbReference type="GO" id="GO:0009190">
    <property type="term" value="P:cyclic nucleotide biosynthetic process"/>
    <property type="evidence" value="ECO:0007669"/>
    <property type="project" value="InterPro"/>
</dbReference>
<comment type="caution">
    <text evidence="4">The sequence shown here is derived from an EMBL/GenBank/DDBJ whole genome shotgun (WGS) entry which is preliminary data.</text>
</comment>
<feature type="transmembrane region" description="Helical" evidence="2">
    <location>
        <begin position="264"/>
        <end position="290"/>
    </location>
</feature>
<dbReference type="Pfam" id="PF00211">
    <property type="entry name" value="Guanylate_cyc"/>
    <property type="match status" value="1"/>
</dbReference>
<accession>A0A150GDH9</accession>
<evidence type="ECO:0000259" key="3">
    <source>
        <dbReference type="PROSITE" id="PS50125"/>
    </source>
</evidence>
<dbReference type="Gene3D" id="3.40.190.10">
    <property type="entry name" value="Periplasmic binding protein-like II"/>
    <property type="match status" value="1"/>
</dbReference>
<dbReference type="Gene3D" id="3.30.70.1230">
    <property type="entry name" value="Nucleotide cyclase"/>
    <property type="match status" value="2"/>
</dbReference>
<protein>
    <recommendedName>
        <fullName evidence="3">Guanylate cyclase domain-containing protein</fullName>
    </recommendedName>
</protein>
<reference evidence="5" key="1">
    <citation type="journal article" date="2016" name="Nat. Commun.">
        <title>The Gonium pectorale genome demonstrates co-option of cell cycle regulation during the evolution of multicellularity.</title>
        <authorList>
            <person name="Hanschen E.R."/>
            <person name="Marriage T.N."/>
            <person name="Ferris P.J."/>
            <person name="Hamaji T."/>
            <person name="Toyoda A."/>
            <person name="Fujiyama A."/>
            <person name="Neme R."/>
            <person name="Noguchi H."/>
            <person name="Minakuchi Y."/>
            <person name="Suzuki M."/>
            <person name="Kawai-Toyooka H."/>
            <person name="Smith D.R."/>
            <person name="Sparks H."/>
            <person name="Anderson J."/>
            <person name="Bakaric R."/>
            <person name="Luria V."/>
            <person name="Karger A."/>
            <person name="Kirschner M.W."/>
            <person name="Durand P.M."/>
            <person name="Michod R.E."/>
            <person name="Nozaki H."/>
            <person name="Olson B.J."/>
        </authorList>
    </citation>
    <scope>NUCLEOTIDE SEQUENCE [LARGE SCALE GENOMIC DNA]</scope>
    <source>
        <strain evidence="5">NIES-2863</strain>
    </source>
</reference>
<feature type="region of interest" description="Disordered" evidence="1">
    <location>
        <begin position="564"/>
        <end position="585"/>
    </location>
</feature>
<evidence type="ECO:0000313" key="4">
    <source>
        <dbReference type="EMBL" id="KXZ47868.1"/>
    </source>
</evidence>
<keyword evidence="2" id="KW-0472">Membrane</keyword>
<dbReference type="AlphaFoldDB" id="A0A150GDH9"/>
<dbReference type="OrthoDB" id="568473at2759"/>
<evidence type="ECO:0000256" key="1">
    <source>
        <dbReference type="SAM" id="MobiDB-lite"/>
    </source>
</evidence>
<organism evidence="4 5">
    <name type="scientific">Gonium pectorale</name>
    <name type="common">Green alga</name>
    <dbReference type="NCBI Taxonomy" id="33097"/>
    <lineage>
        <taxon>Eukaryota</taxon>
        <taxon>Viridiplantae</taxon>
        <taxon>Chlorophyta</taxon>
        <taxon>core chlorophytes</taxon>
        <taxon>Chlorophyceae</taxon>
        <taxon>CS clade</taxon>
        <taxon>Chlamydomonadales</taxon>
        <taxon>Volvocaceae</taxon>
        <taxon>Gonium</taxon>
    </lineage>
</organism>
<name>A0A150GDH9_GONPE</name>
<dbReference type="SUPFAM" id="SSF55073">
    <property type="entry name" value="Nucleotide cyclase"/>
    <property type="match status" value="2"/>
</dbReference>
<evidence type="ECO:0000313" key="5">
    <source>
        <dbReference type="Proteomes" id="UP000075714"/>
    </source>
</evidence>
<dbReference type="InterPro" id="IPR001054">
    <property type="entry name" value="A/G_cyclase"/>
</dbReference>
<dbReference type="GO" id="GO:0035556">
    <property type="term" value="P:intracellular signal transduction"/>
    <property type="evidence" value="ECO:0007669"/>
    <property type="project" value="InterPro"/>
</dbReference>
<keyword evidence="2" id="KW-0812">Transmembrane</keyword>
<dbReference type="EMBL" id="LSYV01000033">
    <property type="protein sequence ID" value="KXZ47868.1"/>
    <property type="molecule type" value="Genomic_DNA"/>
</dbReference>
<keyword evidence="2" id="KW-1133">Transmembrane helix</keyword>
<dbReference type="Proteomes" id="UP000075714">
    <property type="component" value="Unassembled WGS sequence"/>
</dbReference>
<sequence>MLAVLQAHAALQEAATVSSGSVGPAASLPRYGLCLTTNPNCGRLGDVLAAIAASIVQPGGTQQGYVFDLGPEPPSAVPLVNSTGWRHAADLLRRMLVYNAPNVQTAANDRPCWGVHPAFLEGDCLFTLEWDAALPSMAVPALQRPGVLGIAPLPGSRVVMDRSVVAAGGNASSSGVDAVASAITDITRFQRAVQAQVAGFREARQNFTNGLRERLGYATDNDEHNCTKYVNTQWWRGAACSGARPFSSDDWAAEPERAHNGLQMATIVAIVAAVSAALLLVVGLVLWVLYQQKRGRRRDLLGRVLAPHVSPDTTLLITDVQNSTVLWEQLPVAVMDATLKLHHGTIRRMAAKFHGYESATEGDSFILAFTEPSSAVAFAAACQVELVLADWPPELLLHPDAAPVLVVPNEAEGGAAANLGVPACFADVGLYSRFLSRRNTGTAPARQQAYIKTPTTVVLPGGHLALVAYRGLRVRMGLHSGLDDPQHVAFNQVGSAFKYYGPFAETAKLEIDDAASGNGLIATGGVFIGRCMATDDDVDVEAQAALPTPSVTLAVSPIAAVSAPADASHSQPSPPPAGGEAGDDNEDAQPLYVAVHASLLCRLALSPPLRSVRVVELGSLAAPIGCITVAFMKVVGASTLLADLPGPASRALDQFARLACGLLGGAGGYLVEGGDGLLLAAFEAPPAAVEWALDCVEGLKRVEWEEELLIHEMCAVGLATGYATHMLTEASGRLSYRGRVMNRAARIAGIAAAGQVLCSGTVWEACGHQPGFGERVCGIPLGKVHLKGINSPVEVLQCFRK</sequence>
<proteinExistence type="predicted"/>
<dbReference type="PANTHER" id="PTHR43081:SF1">
    <property type="entry name" value="ADENYLATE CYCLASE, TERMINAL-DIFFERENTIATION SPECIFIC"/>
    <property type="match status" value="1"/>
</dbReference>
<dbReference type="PANTHER" id="PTHR43081">
    <property type="entry name" value="ADENYLATE CYCLASE, TERMINAL-DIFFERENTIATION SPECIFIC-RELATED"/>
    <property type="match status" value="1"/>
</dbReference>
<dbReference type="PROSITE" id="PS50125">
    <property type="entry name" value="GUANYLATE_CYCLASE_2"/>
    <property type="match status" value="1"/>
</dbReference>